<sequence length="319" mass="36351">MGEELSCETPLGIPIIDFSNKDLKQGTPEWDSVKIQVRKSLQEFGCFEALVDEVPLELREAVFGALKELFDLPLETKMLNVSEKPYHGYLGVHPARSPLYESIGIDDPNMENVEGLSNIMWPEGNPTFSKPIHYLAEQALGLEQMVRRMILESLSLEKYMEEHMDSNYYLLRLMKYKGPETTEAKLGLYGHTDKNIMTILYQNNDVHALQVRTKDGEWIHVKPSPRSFIVMIGDPLKAWLNGHMHSPFHRVMMKGNETRFSTGLFSIPKAGYTIKAPEELVDEQHPLLFKPFTNDEFLGFLYTEAGQTAECALTDYCGV</sequence>
<name>A0A6J1BGS6_9ROSI</name>
<protein>
    <submittedName>
        <fullName evidence="10">Probable 2-oxoglutarate-dependent dioxygenase AOP1</fullName>
    </submittedName>
</protein>
<feature type="domain" description="Fe2OG dioxygenase" evidence="8">
    <location>
        <begin position="165"/>
        <end position="268"/>
    </location>
</feature>
<keyword evidence="3 10" id="KW-0223">Dioxygenase</keyword>
<dbReference type="FunFam" id="2.60.120.330:FF:000022">
    <property type="entry name" value="Probable 2-oxoglutarate-dependent dioxygenase AOP1.2"/>
    <property type="match status" value="1"/>
</dbReference>
<dbReference type="GO" id="GO:0046872">
    <property type="term" value="F:metal ion binding"/>
    <property type="evidence" value="ECO:0007669"/>
    <property type="project" value="UniProtKB-KW"/>
</dbReference>
<keyword evidence="9" id="KW-1185">Reference proteome</keyword>
<gene>
    <name evidence="10" type="primary">LOC110427500</name>
</gene>
<keyword evidence="2 7" id="KW-0479">Metal-binding</keyword>
<accession>A0A6J1BGS6</accession>
<dbReference type="InterPro" id="IPR005123">
    <property type="entry name" value="Oxoglu/Fe-dep_dioxygenase_dom"/>
</dbReference>
<dbReference type="InterPro" id="IPR026992">
    <property type="entry name" value="DIOX_N"/>
</dbReference>
<evidence type="ECO:0000256" key="1">
    <source>
        <dbReference type="ARBA" id="ARBA00008056"/>
    </source>
</evidence>
<dbReference type="InterPro" id="IPR050231">
    <property type="entry name" value="Iron_ascorbate_oxido_reductase"/>
</dbReference>
<evidence type="ECO:0000259" key="8">
    <source>
        <dbReference type="PROSITE" id="PS51471"/>
    </source>
</evidence>
<dbReference type="GO" id="GO:0051213">
    <property type="term" value="F:dioxygenase activity"/>
    <property type="evidence" value="ECO:0007669"/>
    <property type="project" value="UniProtKB-KW"/>
</dbReference>
<evidence type="ECO:0000256" key="6">
    <source>
        <dbReference type="ARBA" id="ARBA00057022"/>
    </source>
</evidence>
<dbReference type="OrthoDB" id="288590at2759"/>
<reference evidence="10" key="1">
    <citation type="submission" date="2025-08" db="UniProtKB">
        <authorList>
            <consortium name="RefSeq"/>
        </authorList>
    </citation>
    <scope>IDENTIFICATION</scope>
    <source>
        <tissue evidence="10">Leaf</tissue>
    </source>
</reference>
<evidence type="ECO:0000313" key="10">
    <source>
        <dbReference type="RefSeq" id="XP_021298722.1"/>
    </source>
</evidence>
<evidence type="ECO:0000256" key="7">
    <source>
        <dbReference type="RuleBase" id="RU003682"/>
    </source>
</evidence>
<dbReference type="SUPFAM" id="SSF51197">
    <property type="entry name" value="Clavaminate synthase-like"/>
    <property type="match status" value="1"/>
</dbReference>
<proteinExistence type="inferred from homology"/>
<comment type="similarity">
    <text evidence="1 7">Belongs to the iron/ascorbate-dependent oxidoreductase family.</text>
</comment>
<evidence type="ECO:0000256" key="2">
    <source>
        <dbReference type="ARBA" id="ARBA00022723"/>
    </source>
</evidence>
<dbReference type="Pfam" id="PF14226">
    <property type="entry name" value="DIOX_N"/>
    <property type="match status" value="1"/>
</dbReference>
<keyword evidence="4 7" id="KW-0560">Oxidoreductase</keyword>
<evidence type="ECO:0000256" key="5">
    <source>
        <dbReference type="ARBA" id="ARBA00023004"/>
    </source>
</evidence>
<evidence type="ECO:0000256" key="4">
    <source>
        <dbReference type="ARBA" id="ARBA00023002"/>
    </source>
</evidence>
<dbReference type="Gene3D" id="2.60.120.330">
    <property type="entry name" value="B-lactam Antibiotic, Isopenicillin N Synthase, Chain"/>
    <property type="match status" value="1"/>
</dbReference>
<organism evidence="9 10">
    <name type="scientific">Herrania umbratica</name>
    <dbReference type="NCBI Taxonomy" id="108875"/>
    <lineage>
        <taxon>Eukaryota</taxon>
        <taxon>Viridiplantae</taxon>
        <taxon>Streptophyta</taxon>
        <taxon>Embryophyta</taxon>
        <taxon>Tracheophyta</taxon>
        <taxon>Spermatophyta</taxon>
        <taxon>Magnoliopsida</taxon>
        <taxon>eudicotyledons</taxon>
        <taxon>Gunneridae</taxon>
        <taxon>Pentapetalae</taxon>
        <taxon>rosids</taxon>
        <taxon>malvids</taxon>
        <taxon>Malvales</taxon>
        <taxon>Malvaceae</taxon>
        <taxon>Byttnerioideae</taxon>
        <taxon>Herrania</taxon>
    </lineage>
</organism>
<dbReference type="InterPro" id="IPR027443">
    <property type="entry name" value="IPNS-like_sf"/>
</dbReference>
<evidence type="ECO:0000256" key="3">
    <source>
        <dbReference type="ARBA" id="ARBA00022964"/>
    </source>
</evidence>
<evidence type="ECO:0000313" key="9">
    <source>
        <dbReference type="Proteomes" id="UP000504621"/>
    </source>
</evidence>
<dbReference type="RefSeq" id="XP_021298722.1">
    <property type="nucleotide sequence ID" value="XM_021443047.1"/>
</dbReference>
<dbReference type="PANTHER" id="PTHR47990">
    <property type="entry name" value="2-OXOGLUTARATE (2OG) AND FE(II)-DEPENDENT OXYGENASE SUPERFAMILY PROTEIN-RELATED"/>
    <property type="match status" value="1"/>
</dbReference>
<dbReference type="PROSITE" id="PS51471">
    <property type="entry name" value="FE2OG_OXY"/>
    <property type="match status" value="1"/>
</dbReference>
<keyword evidence="5 7" id="KW-0408">Iron</keyword>
<dbReference type="AlphaFoldDB" id="A0A6J1BGS6"/>
<comment type="function">
    <text evidence="6">Probable 2-oxoglutarate-dependent dioxygenase that may be involved in glucosinolates biosynthesis. May play a role in the production of aliphatic glucosinolates.</text>
</comment>
<dbReference type="InterPro" id="IPR044861">
    <property type="entry name" value="IPNS-like_FE2OG_OXY"/>
</dbReference>
<dbReference type="Pfam" id="PF03171">
    <property type="entry name" value="2OG-FeII_Oxy"/>
    <property type="match status" value="1"/>
</dbReference>
<dbReference type="Proteomes" id="UP000504621">
    <property type="component" value="Unplaced"/>
</dbReference>
<dbReference type="GeneID" id="110427500"/>